<accession>A0A3N6MTD7</accession>
<dbReference type="AlphaFoldDB" id="A0A3N6MTD7"/>
<feature type="compositionally biased region" description="Basic and acidic residues" evidence="1">
    <location>
        <begin position="46"/>
        <end position="55"/>
    </location>
</feature>
<reference evidence="4 5" key="1">
    <citation type="submission" date="2018-11" db="EMBL/GenBank/DDBJ databases">
        <title>Paraburkholderia sp. DHOA04, isolated from soil.</title>
        <authorList>
            <person name="Gao Z.-H."/>
            <person name="Qiu L.-H."/>
            <person name="Fu J.-C."/>
        </authorList>
    </citation>
    <scope>NUCLEOTIDE SEQUENCE [LARGE SCALE GENOMIC DNA]</scope>
    <source>
        <strain evidence="4 5">DHOA04</strain>
    </source>
</reference>
<keyword evidence="2" id="KW-1133">Transmembrane helix</keyword>
<proteinExistence type="predicted"/>
<dbReference type="Gene3D" id="3.10.450.160">
    <property type="entry name" value="inner membrane protein cigr"/>
    <property type="match status" value="1"/>
</dbReference>
<sequence length="138" mass="14895">MKSKAVASLVVVSLLGSSVAAFAQPHGPDGRAPAYGRTDQSPPRGPDGRAPDYGRADQSPPSMERANRPAGAIPHRDWHRGDRLPMEYRDRNYTVDDWHQHGLSAPPRGYHWVGVNGDYVLAAIATGVITSIIMSGAR</sequence>
<protein>
    <recommendedName>
        <fullName evidence="6">RcnB family protein</fullName>
    </recommendedName>
</protein>
<dbReference type="Proteomes" id="UP000272778">
    <property type="component" value="Unassembled WGS sequence"/>
</dbReference>
<evidence type="ECO:0000256" key="2">
    <source>
        <dbReference type="SAM" id="Phobius"/>
    </source>
</evidence>
<keyword evidence="2" id="KW-0472">Membrane</keyword>
<keyword evidence="3" id="KW-0732">Signal</keyword>
<feature type="transmembrane region" description="Helical" evidence="2">
    <location>
        <begin position="119"/>
        <end position="137"/>
    </location>
</feature>
<dbReference type="InterPro" id="IPR024572">
    <property type="entry name" value="RcnB"/>
</dbReference>
<keyword evidence="5" id="KW-1185">Reference proteome</keyword>
<evidence type="ECO:0000313" key="5">
    <source>
        <dbReference type="Proteomes" id="UP000272778"/>
    </source>
</evidence>
<feature type="region of interest" description="Disordered" evidence="1">
    <location>
        <begin position="24"/>
        <end position="83"/>
    </location>
</feature>
<feature type="compositionally biased region" description="Basic and acidic residues" evidence="1">
    <location>
        <begin position="74"/>
        <end position="83"/>
    </location>
</feature>
<evidence type="ECO:0000256" key="3">
    <source>
        <dbReference type="SAM" id="SignalP"/>
    </source>
</evidence>
<evidence type="ECO:0000313" key="4">
    <source>
        <dbReference type="EMBL" id="RQH01131.1"/>
    </source>
</evidence>
<feature type="signal peptide" evidence="3">
    <location>
        <begin position="1"/>
        <end position="23"/>
    </location>
</feature>
<feature type="chain" id="PRO_5017947282" description="RcnB family protein" evidence="3">
    <location>
        <begin position="24"/>
        <end position="138"/>
    </location>
</feature>
<evidence type="ECO:0000256" key="1">
    <source>
        <dbReference type="SAM" id="MobiDB-lite"/>
    </source>
</evidence>
<name>A0A3N6MTD7_9BURK</name>
<organism evidence="4 5">
    <name type="scientific">Paraburkholderia dinghuensis</name>
    <dbReference type="NCBI Taxonomy" id="2305225"/>
    <lineage>
        <taxon>Bacteria</taxon>
        <taxon>Pseudomonadati</taxon>
        <taxon>Pseudomonadota</taxon>
        <taxon>Betaproteobacteria</taxon>
        <taxon>Burkholderiales</taxon>
        <taxon>Burkholderiaceae</taxon>
        <taxon>Paraburkholderia</taxon>
    </lineage>
</organism>
<dbReference type="EMBL" id="RQIS01000023">
    <property type="protein sequence ID" value="RQH01131.1"/>
    <property type="molecule type" value="Genomic_DNA"/>
</dbReference>
<gene>
    <name evidence="4" type="ORF">D1Y85_23810</name>
</gene>
<dbReference type="Pfam" id="PF11776">
    <property type="entry name" value="RcnB"/>
    <property type="match status" value="1"/>
</dbReference>
<keyword evidence="2" id="KW-0812">Transmembrane</keyword>
<comment type="caution">
    <text evidence="4">The sequence shown here is derived from an EMBL/GenBank/DDBJ whole genome shotgun (WGS) entry which is preliminary data.</text>
</comment>
<evidence type="ECO:0008006" key="6">
    <source>
        <dbReference type="Google" id="ProtNLM"/>
    </source>
</evidence>
<dbReference type="OrthoDB" id="6687316at2"/>
<dbReference type="RefSeq" id="WP_124153534.1">
    <property type="nucleotide sequence ID" value="NZ_RQIS01000023.1"/>
</dbReference>